<feature type="region of interest" description="Disordered" evidence="6">
    <location>
        <begin position="1"/>
        <end position="22"/>
    </location>
</feature>
<dbReference type="Gene3D" id="1.10.60.30">
    <property type="entry name" value="PSPTO4464-like domains"/>
    <property type="match status" value="2"/>
</dbReference>
<name>A0ABP1C9E6_9GAMM</name>
<dbReference type="SUPFAM" id="SSF158710">
    <property type="entry name" value="PSPTO4464-like"/>
    <property type="match status" value="1"/>
</dbReference>
<dbReference type="EMBL" id="OZ026884">
    <property type="protein sequence ID" value="CAL1240783.1"/>
    <property type="molecule type" value="Genomic_DNA"/>
</dbReference>
<gene>
    <name evidence="5" type="primary">darP</name>
    <name evidence="7" type="ORF">MECH1_V1_2007</name>
</gene>
<dbReference type="NCBIfam" id="NF003593">
    <property type="entry name" value="PRK05255.1-1"/>
    <property type="match status" value="1"/>
</dbReference>
<reference evidence="7 8" key="1">
    <citation type="submission" date="2024-04" db="EMBL/GenBank/DDBJ databases">
        <authorList>
            <person name="Cremers G."/>
        </authorList>
    </citation>
    <scope>NUCLEOTIDE SEQUENCE [LARGE SCALE GENOMIC DNA]</scope>
    <source>
        <strain evidence="7">MeCH1-AG</strain>
    </source>
</reference>
<evidence type="ECO:0000256" key="2">
    <source>
        <dbReference type="ARBA" id="ARBA00022517"/>
    </source>
</evidence>
<keyword evidence="1 5" id="KW-0963">Cytoplasm</keyword>
<dbReference type="CDD" id="cd16331">
    <property type="entry name" value="YjgA-like"/>
    <property type="match status" value="1"/>
</dbReference>
<dbReference type="RefSeq" id="WP_348757348.1">
    <property type="nucleotide sequence ID" value="NZ_OZ026884.1"/>
</dbReference>
<evidence type="ECO:0000256" key="3">
    <source>
        <dbReference type="ARBA" id="ARBA00022730"/>
    </source>
</evidence>
<proteinExistence type="inferred from homology"/>
<sequence>MWTDDPDDRPTPSKTQRKRESAARQALGEVLLGLRPEQLAQLDLPGEVLEAVRAGQAISARPALRRQCKFIGKLLRGLDTEPLRRRLAAAGPAEDSRLVRSVERWRDRMLAQGDSAVNEFLADYPGADRQKLRQLTRDARRERDSGQPPRAARLLFRYLRELLETDPGDGKPSR</sequence>
<evidence type="ECO:0000256" key="6">
    <source>
        <dbReference type="SAM" id="MobiDB-lite"/>
    </source>
</evidence>
<dbReference type="Proteomes" id="UP001497493">
    <property type="component" value="Chromosome"/>
</dbReference>
<organism evidence="7 8">
    <name type="scientific">Candidatus Methylocalor cossyra</name>
    <dbReference type="NCBI Taxonomy" id="3108543"/>
    <lineage>
        <taxon>Bacteria</taxon>
        <taxon>Pseudomonadati</taxon>
        <taxon>Pseudomonadota</taxon>
        <taxon>Gammaproteobacteria</taxon>
        <taxon>Methylococcales</taxon>
        <taxon>Methylococcaceae</taxon>
        <taxon>Candidatus Methylocalor</taxon>
    </lineage>
</organism>
<dbReference type="PANTHER" id="PTHR38101:SF1">
    <property type="entry name" value="UPF0307 PROTEIN YJGA"/>
    <property type="match status" value="1"/>
</dbReference>
<dbReference type="PIRSF" id="PIRSF016183">
    <property type="entry name" value="UCP016183"/>
    <property type="match status" value="1"/>
</dbReference>
<evidence type="ECO:0000256" key="5">
    <source>
        <dbReference type="HAMAP-Rule" id="MF_00765"/>
    </source>
</evidence>
<comment type="similarity">
    <text evidence="5">Belongs to the DarP family.</text>
</comment>
<accession>A0ABP1C9E6</accession>
<keyword evidence="3 5" id="KW-0699">rRNA-binding</keyword>
<dbReference type="InterPro" id="IPR006839">
    <property type="entry name" value="DarP"/>
</dbReference>
<dbReference type="PANTHER" id="PTHR38101">
    <property type="entry name" value="UPF0307 PROTEIN YJGA"/>
    <property type="match status" value="1"/>
</dbReference>
<evidence type="ECO:0000256" key="1">
    <source>
        <dbReference type="ARBA" id="ARBA00022490"/>
    </source>
</evidence>
<evidence type="ECO:0000313" key="8">
    <source>
        <dbReference type="Proteomes" id="UP001497493"/>
    </source>
</evidence>
<keyword evidence="2 5" id="KW-0690">Ribosome biogenesis</keyword>
<evidence type="ECO:0000256" key="4">
    <source>
        <dbReference type="ARBA" id="ARBA00022884"/>
    </source>
</evidence>
<protein>
    <recommendedName>
        <fullName evidence="5">Dual-action ribosomal maturation protein DarP</fullName>
    </recommendedName>
    <alternativeName>
        <fullName evidence="5">Large ribosomal subunit assembly factor DarP</fullName>
    </alternativeName>
</protein>
<dbReference type="HAMAP" id="MF_00765">
    <property type="entry name" value="DarP"/>
    <property type="match status" value="1"/>
</dbReference>
<comment type="function">
    <text evidence="5">Member of a network of 50S ribosomal subunit biogenesis factors which assembles along the 30S-50S interface, preventing incorrect 23S rRNA structures from forming. Promotes peptidyl transferase center (PTC) maturation.</text>
</comment>
<evidence type="ECO:0000313" key="7">
    <source>
        <dbReference type="EMBL" id="CAL1240783.1"/>
    </source>
</evidence>
<dbReference type="InterPro" id="IPR023153">
    <property type="entry name" value="DarP_sf"/>
</dbReference>
<comment type="subcellular location">
    <subcellularLocation>
        <location evidence="5">Cytoplasm</location>
    </subcellularLocation>
    <text evidence="5">Associates with late stage pre-50S ribosomal subunits.</text>
</comment>
<dbReference type="Pfam" id="PF04751">
    <property type="entry name" value="DarP"/>
    <property type="match status" value="1"/>
</dbReference>
<keyword evidence="8" id="KW-1185">Reference proteome</keyword>
<keyword evidence="4 5" id="KW-0694">RNA-binding</keyword>